<dbReference type="Proteomes" id="UP000315082">
    <property type="component" value="Chromosome"/>
</dbReference>
<dbReference type="KEGG" id="rcf:Poly24_29440"/>
<dbReference type="OrthoDB" id="9778118at2"/>
<keyword evidence="3 5" id="KW-0456">Lyase</keyword>
<dbReference type="GO" id="GO:0003941">
    <property type="term" value="F:L-serine ammonia-lyase activity"/>
    <property type="evidence" value="ECO:0007669"/>
    <property type="project" value="TreeGrafter"/>
</dbReference>
<evidence type="ECO:0000259" key="4">
    <source>
        <dbReference type="Pfam" id="PF00291"/>
    </source>
</evidence>
<reference evidence="5 6" key="1">
    <citation type="submission" date="2019-02" db="EMBL/GenBank/DDBJ databases">
        <title>Deep-cultivation of Planctomycetes and their phenomic and genomic characterization uncovers novel biology.</title>
        <authorList>
            <person name="Wiegand S."/>
            <person name="Jogler M."/>
            <person name="Boedeker C."/>
            <person name="Pinto D."/>
            <person name="Vollmers J."/>
            <person name="Rivas-Marin E."/>
            <person name="Kohn T."/>
            <person name="Peeters S.H."/>
            <person name="Heuer A."/>
            <person name="Rast P."/>
            <person name="Oberbeckmann S."/>
            <person name="Bunk B."/>
            <person name="Jeske O."/>
            <person name="Meyerdierks A."/>
            <person name="Storesund J.E."/>
            <person name="Kallscheuer N."/>
            <person name="Luecker S."/>
            <person name="Lage O.M."/>
            <person name="Pohl T."/>
            <person name="Merkel B.J."/>
            <person name="Hornburger P."/>
            <person name="Mueller R.-W."/>
            <person name="Bruemmer F."/>
            <person name="Labrenz M."/>
            <person name="Spormann A.M."/>
            <person name="Op den Camp H."/>
            <person name="Overmann J."/>
            <person name="Amann R."/>
            <person name="Jetten M.S.M."/>
            <person name="Mascher T."/>
            <person name="Medema M.H."/>
            <person name="Devos D.P."/>
            <person name="Kaster A.-K."/>
            <person name="Ovreas L."/>
            <person name="Rohde M."/>
            <person name="Galperin M.Y."/>
            <person name="Jogler C."/>
        </authorList>
    </citation>
    <scope>NUCLEOTIDE SEQUENCE [LARGE SCALE GENOMIC DNA]</scope>
    <source>
        <strain evidence="5 6">Poly24</strain>
    </source>
</reference>
<evidence type="ECO:0000313" key="6">
    <source>
        <dbReference type="Proteomes" id="UP000315082"/>
    </source>
</evidence>
<gene>
    <name evidence="5" type="primary">thrC_2</name>
    <name evidence="5" type="ORF">Poly24_29440</name>
</gene>
<dbReference type="EC" id="4.2.3.1" evidence="5"/>
<dbReference type="InterPro" id="IPR001926">
    <property type="entry name" value="TrpB-like_PALP"/>
</dbReference>
<evidence type="ECO:0000256" key="3">
    <source>
        <dbReference type="ARBA" id="ARBA00023239"/>
    </source>
</evidence>
<dbReference type="GO" id="GO:0009097">
    <property type="term" value="P:isoleucine biosynthetic process"/>
    <property type="evidence" value="ECO:0007669"/>
    <property type="project" value="TreeGrafter"/>
</dbReference>
<accession>A0A518JUK3</accession>
<dbReference type="GO" id="GO:0006567">
    <property type="term" value="P:L-threonine catabolic process"/>
    <property type="evidence" value="ECO:0007669"/>
    <property type="project" value="TreeGrafter"/>
</dbReference>
<dbReference type="RefSeq" id="WP_145096374.1">
    <property type="nucleotide sequence ID" value="NZ_CP036348.1"/>
</dbReference>
<dbReference type="GO" id="GO:0004795">
    <property type="term" value="F:threonine synthase activity"/>
    <property type="evidence" value="ECO:0007669"/>
    <property type="project" value="UniProtKB-EC"/>
</dbReference>
<feature type="domain" description="Tryptophan synthase beta chain-like PALP" evidence="4">
    <location>
        <begin position="4"/>
        <end position="317"/>
    </location>
</feature>
<dbReference type="InterPro" id="IPR050147">
    <property type="entry name" value="Ser/Thr_Dehydratase"/>
</dbReference>
<dbReference type="PANTHER" id="PTHR48078:SF6">
    <property type="entry name" value="L-THREONINE DEHYDRATASE CATABOLIC TDCB"/>
    <property type="match status" value="1"/>
</dbReference>
<evidence type="ECO:0000256" key="2">
    <source>
        <dbReference type="ARBA" id="ARBA00022898"/>
    </source>
</evidence>
<sequence length="355" mass="37342">MEKITLSQGNTPLLRSQRIGPALGLQNLFFKLETVNPTGSYKDRFAAAAVTDMLRQGKRRVIATSSGNTGSALAAYSAATGMECTIAIVDGAPDGKLRQMLAYGAKICRVRGFGLDAQITQATFECLQRMGNQPDAQLQISAYHYSPIGMRGVESLGREIIDQLASTEQHADHIFSCAGGGGLTLAVARGVSAAMEQHATLPTPKIHCVQPIGNNTIAGPLRDGSDHAQITQCATKISGLQVPTVIDGDAVIAACRASGGTGVLVPDDAIYLAQRELARKEGIFSEPAGAVPLAGLIDAIDKGIVQPDQTIVCLVTGTGFKDVDSIDAMLRPNLCPTISLEHFERGFGASQSHDE</sequence>
<comment type="cofactor">
    <cofactor evidence="1">
        <name>pyridoxal 5'-phosphate</name>
        <dbReference type="ChEBI" id="CHEBI:597326"/>
    </cofactor>
</comment>
<dbReference type="SUPFAM" id="SSF53686">
    <property type="entry name" value="Tryptophan synthase beta subunit-like PLP-dependent enzymes"/>
    <property type="match status" value="1"/>
</dbReference>
<dbReference type="Gene3D" id="3.40.50.1100">
    <property type="match status" value="2"/>
</dbReference>
<evidence type="ECO:0000313" key="5">
    <source>
        <dbReference type="EMBL" id="QDV69229.1"/>
    </source>
</evidence>
<protein>
    <submittedName>
        <fullName evidence="5">Threonine synthase</fullName>
        <ecNumber evidence="5">4.2.3.1</ecNumber>
    </submittedName>
</protein>
<dbReference type="InterPro" id="IPR036052">
    <property type="entry name" value="TrpB-like_PALP_sf"/>
</dbReference>
<dbReference type="EMBL" id="CP036348">
    <property type="protein sequence ID" value="QDV69229.1"/>
    <property type="molecule type" value="Genomic_DNA"/>
</dbReference>
<keyword evidence="6" id="KW-1185">Reference proteome</keyword>
<organism evidence="5 6">
    <name type="scientific">Rosistilla carotiformis</name>
    <dbReference type="NCBI Taxonomy" id="2528017"/>
    <lineage>
        <taxon>Bacteria</taxon>
        <taxon>Pseudomonadati</taxon>
        <taxon>Planctomycetota</taxon>
        <taxon>Planctomycetia</taxon>
        <taxon>Pirellulales</taxon>
        <taxon>Pirellulaceae</taxon>
        <taxon>Rosistilla</taxon>
    </lineage>
</organism>
<dbReference type="AlphaFoldDB" id="A0A518JUK3"/>
<evidence type="ECO:0000256" key="1">
    <source>
        <dbReference type="ARBA" id="ARBA00001933"/>
    </source>
</evidence>
<name>A0A518JUK3_9BACT</name>
<dbReference type="GO" id="GO:0006565">
    <property type="term" value="P:L-serine catabolic process"/>
    <property type="evidence" value="ECO:0007669"/>
    <property type="project" value="TreeGrafter"/>
</dbReference>
<dbReference type="PANTHER" id="PTHR48078">
    <property type="entry name" value="THREONINE DEHYDRATASE, MITOCHONDRIAL-RELATED"/>
    <property type="match status" value="1"/>
</dbReference>
<dbReference type="Pfam" id="PF00291">
    <property type="entry name" value="PALP"/>
    <property type="match status" value="1"/>
</dbReference>
<keyword evidence="2" id="KW-0663">Pyridoxal phosphate</keyword>
<dbReference type="GO" id="GO:0004794">
    <property type="term" value="F:threonine deaminase activity"/>
    <property type="evidence" value="ECO:0007669"/>
    <property type="project" value="TreeGrafter"/>
</dbReference>
<proteinExistence type="predicted"/>